<proteinExistence type="predicted"/>
<dbReference type="RefSeq" id="WP_227742924.1">
    <property type="nucleotide sequence ID" value="NZ_CADEVY010000003.1"/>
</dbReference>
<reference evidence="2 3" key="1">
    <citation type="submission" date="2014-04" db="EMBL/GenBank/DDBJ databases">
        <authorList>
            <person name="Bishop-Lilly K.A."/>
            <person name="Broomall S.M."/>
            <person name="Chain P.S."/>
            <person name="Chertkov O."/>
            <person name="Coyne S.R."/>
            <person name="Daligault H.E."/>
            <person name="Davenport K.W."/>
            <person name="Erkkila T."/>
            <person name="Frey K.G."/>
            <person name="Gibbons H.S."/>
            <person name="Gu W."/>
            <person name="Jaissle J."/>
            <person name="Johnson S.L."/>
            <person name="Koroleva G.I."/>
            <person name="Ladner J.T."/>
            <person name="Lo C.-C."/>
            <person name="Minogue T.D."/>
            <person name="Munk C."/>
            <person name="Palacios G.F."/>
            <person name="Redden C.L."/>
            <person name="Rosenzweig C.N."/>
            <person name="Scholz M.B."/>
            <person name="Teshima H."/>
            <person name="Xu Y."/>
        </authorList>
    </citation>
    <scope>NUCLEOTIDE SEQUENCE [LARGE SCALE GENOMIC DNA]</scope>
    <source>
        <strain evidence="3">gladioli</strain>
    </source>
</reference>
<dbReference type="KEGG" id="bgo:BM43_509"/>
<sequence>MNKALSLQEAADLLGVSYSFIYPRRRDLGFFKLGGVWRVWPETLKERTSGYNADRPARTDDEEHRLCPSESATASTISTCDHQVEKEYAELVGLPTGRKLRSITTG</sequence>
<dbReference type="Proteomes" id="UP000029590">
    <property type="component" value="Unassembled WGS sequence"/>
</dbReference>
<feature type="region of interest" description="Disordered" evidence="1">
    <location>
        <begin position="50"/>
        <end position="70"/>
    </location>
</feature>
<feature type="compositionally biased region" description="Basic and acidic residues" evidence="1">
    <location>
        <begin position="55"/>
        <end position="67"/>
    </location>
</feature>
<dbReference type="AlphaFoldDB" id="A0AAW3F7R3"/>
<evidence type="ECO:0000256" key="1">
    <source>
        <dbReference type="SAM" id="MobiDB-lite"/>
    </source>
</evidence>
<comment type="caution">
    <text evidence="2">The sequence shown here is derived from an EMBL/GenBank/DDBJ whole genome shotgun (WGS) entry which is preliminary data.</text>
</comment>
<gene>
    <name evidence="2" type="ORF">DM48_5135</name>
</gene>
<dbReference type="EMBL" id="JPGG01000015">
    <property type="protein sequence ID" value="KGC17555.1"/>
    <property type="molecule type" value="Genomic_DNA"/>
</dbReference>
<name>A0AAW3F7R3_BURGA</name>
<organism evidence="2 3">
    <name type="scientific">Burkholderia gladioli</name>
    <name type="common">Pseudomonas marginata</name>
    <name type="synonym">Phytomonas marginata</name>
    <dbReference type="NCBI Taxonomy" id="28095"/>
    <lineage>
        <taxon>Bacteria</taxon>
        <taxon>Pseudomonadati</taxon>
        <taxon>Pseudomonadota</taxon>
        <taxon>Betaproteobacteria</taxon>
        <taxon>Burkholderiales</taxon>
        <taxon>Burkholderiaceae</taxon>
        <taxon>Burkholderia</taxon>
    </lineage>
</organism>
<keyword evidence="2" id="KW-0238">DNA-binding</keyword>
<evidence type="ECO:0000313" key="3">
    <source>
        <dbReference type="Proteomes" id="UP000029590"/>
    </source>
</evidence>
<protein>
    <submittedName>
        <fullName evidence="2">Bifunctional single-stranded DNA-binding /integrase domain protein</fullName>
    </submittedName>
</protein>
<accession>A0AAW3F7R3</accession>
<dbReference type="GO" id="GO:0003677">
    <property type="term" value="F:DNA binding"/>
    <property type="evidence" value="ECO:0007669"/>
    <property type="project" value="UniProtKB-KW"/>
</dbReference>
<evidence type="ECO:0000313" key="2">
    <source>
        <dbReference type="EMBL" id="KGC17555.1"/>
    </source>
</evidence>